<dbReference type="InterPro" id="IPR051609">
    <property type="entry name" value="NmrA/Isoflavone_reductase-like"/>
</dbReference>
<evidence type="ECO:0000313" key="4">
    <source>
        <dbReference type="EMBL" id="ORY63481.1"/>
    </source>
</evidence>
<sequence length="240" mass="26898">MCPVLDALFKWGLFTVTFLQRASSTSSPALEYLSVRVKCFDSAMSFDSLAVALQGQDAAIACFPPKEASQHLRLCDAAAAAEVQRFIPADYGSCYSSSAQAQELDLHFLNKTKPFSYTSLVAGNFFDWGLRENFLHFDLKAWEVYVLDDGTYRSSTSTQLEVLASLKKATGTNWEANWVKSEDFIRDNKAKADRDDKEAVEHVVFAFGAIDGDWEKKEGFAMEFLGIEEERFDEVVKEVS</sequence>
<dbReference type="Gene3D" id="3.40.50.720">
    <property type="entry name" value="NAD(P)-binding Rossmann-like Domain"/>
    <property type="match status" value="1"/>
</dbReference>
<proteinExistence type="predicted"/>
<name>A0A1Y2DW21_9PEZI</name>
<keyword evidence="3" id="KW-0732">Signal</keyword>
<keyword evidence="2" id="KW-0560">Oxidoreductase</keyword>
<dbReference type="Proteomes" id="UP000193689">
    <property type="component" value="Unassembled WGS sequence"/>
</dbReference>
<dbReference type="PANTHER" id="PTHR47706">
    <property type="entry name" value="NMRA-LIKE FAMILY PROTEIN"/>
    <property type="match status" value="1"/>
</dbReference>
<dbReference type="STRING" id="1141098.A0A1Y2DW21"/>
<evidence type="ECO:0000313" key="5">
    <source>
        <dbReference type="Proteomes" id="UP000193689"/>
    </source>
</evidence>
<evidence type="ECO:0000256" key="2">
    <source>
        <dbReference type="ARBA" id="ARBA00023002"/>
    </source>
</evidence>
<accession>A0A1Y2DW21</accession>
<gene>
    <name evidence="4" type="ORF">BCR38DRAFT_516932</name>
</gene>
<dbReference type="GeneID" id="63781320"/>
<dbReference type="SUPFAM" id="SSF51735">
    <property type="entry name" value="NAD(P)-binding Rossmann-fold domains"/>
    <property type="match status" value="1"/>
</dbReference>
<protein>
    <submittedName>
        <fullName evidence="4">Uncharacterized protein</fullName>
    </submittedName>
</protein>
<feature type="signal peptide" evidence="3">
    <location>
        <begin position="1"/>
        <end position="24"/>
    </location>
</feature>
<dbReference type="OrthoDB" id="9984533at2759"/>
<dbReference type="InterPro" id="IPR036291">
    <property type="entry name" value="NAD(P)-bd_dom_sf"/>
</dbReference>
<dbReference type="RefSeq" id="XP_040715138.1">
    <property type="nucleotide sequence ID" value="XM_040865108.1"/>
</dbReference>
<feature type="chain" id="PRO_5012282376" evidence="3">
    <location>
        <begin position="25"/>
        <end position="240"/>
    </location>
</feature>
<dbReference type="GO" id="GO:0016491">
    <property type="term" value="F:oxidoreductase activity"/>
    <property type="evidence" value="ECO:0007669"/>
    <property type="project" value="UniProtKB-KW"/>
</dbReference>
<reference evidence="4 5" key="1">
    <citation type="submission" date="2016-07" db="EMBL/GenBank/DDBJ databases">
        <title>Pervasive Adenine N6-methylation of Active Genes in Fungi.</title>
        <authorList>
            <consortium name="DOE Joint Genome Institute"/>
            <person name="Mondo S.J."/>
            <person name="Dannebaum R.O."/>
            <person name="Kuo R.C."/>
            <person name="Labutti K."/>
            <person name="Haridas S."/>
            <person name="Kuo A."/>
            <person name="Salamov A."/>
            <person name="Ahrendt S.R."/>
            <person name="Lipzen A."/>
            <person name="Sullivan W."/>
            <person name="Andreopoulos W.B."/>
            <person name="Clum A."/>
            <person name="Lindquist E."/>
            <person name="Daum C."/>
            <person name="Ramamoorthy G.K."/>
            <person name="Gryganskyi A."/>
            <person name="Culley D."/>
            <person name="Magnuson J.K."/>
            <person name="James T.Y."/>
            <person name="O'Malley M.A."/>
            <person name="Stajich J.E."/>
            <person name="Spatafora J.W."/>
            <person name="Visel A."/>
            <person name="Grigoriev I.V."/>
        </authorList>
    </citation>
    <scope>NUCLEOTIDE SEQUENCE [LARGE SCALE GENOMIC DNA]</scope>
    <source>
        <strain evidence="4 5">CBS 129021</strain>
    </source>
</reference>
<dbReference type="EMBL" id="MCFJ01000008">
    <property type="protein sequence ID" value="ORY63481.1"/>
    <property type="molecule type" value="Genomic_DNA"/>
</dbReference>
<organism evidence="4 5">
    <name type="scientific">Pseudomassariella vexata</name>
    <dbReference type="NCBI Taxonomy" id="1141098"/>
    <lineage>
        <taxon>Eukaryota</taxon>
        <taxon>Fungi</taxon>
        <taxon>Dikarya</taxon>
        <taxon>Ascomycota</taxon>
        <taxon>Pezizomycotina</taxon>
        <taxon>Sordariomycetes</taxon>
        <taxon>Xylariomycetidae</taxon>
        <taxon>Amphisphaeriales</taxon>
        <taxon>Pseudomassariaceae</taxon>
        <taxon>Pseudomassariella</taxon>
    </lineage>
</organism>
<dbReference type="InParanoid" id="A0A1Y2DW21"/>
<keyword evidence="5" id="KW-1185">Reference proteome</keyword>
<keyword evidence="1" id="KW-0521">NADP</keyword>
<evidence type="ECO:0000256" key="1">
    <source>
        <dbReference type="ARBA" id="ARBA00022857"/>
    </source>
</evidence>
<comment type="caution">
    <text evidence="4">The sequence shown here is derived from an EMBL/GenBank/DDBJ whole genome shotgun (WGS) entry which is preliminary data.</text>
</comment>
<dbReference type="AlphaFoldDB" id="A0A1Y2DW21"/>
<dbReference type="PANTHER" id="PTHR47706:SF9">
    <property type="entry name" value="NMRA-LIKE DOMAIN-CONTAINING PROTEIN-RELATED"/>
    <property type="match status" value="1"/>
</dbReference>
<evidence type="ECO:0000256" key="3">
    <source>
        <dbReference type="SAM" id="SignalP"/>
    </source>
</evidence>